<dbReference type="Pfam" id="PF25244">
    <property type="entry name" value="PML_C"/>
    <property type="match status" value="1"/>
</dbReference>
<keyword evidence="2" id="KW-0540">Nuclease</keyword>
<evidence type="ECO:0000256" key="2">
    <source>
        <dbReference type="ARBA" id="ARBA00022722"/>
    </source>
</evidence>
<dbReference type="SMART" id="SM00479">
    <property type="entry name" value="EXOIII"/>
    <property type="match status" value="1"/>
</dbReference>
<dbReference type="EMBL" id="JH816163">
    <property type="protein sequence ID" value="EKC30565.1"/>
    <property type="molecule type" value="Genomic_DNA"/>
</dbReference>
<proteinExistence type="inferred from homology"/>
<evidence type="ECO:0000256" key="5">
    <source>
        <dbReference type="ARBA" id="ARBA00022839"/>
    </source>
</evidence>
<keyword evidence="3" id="KW-0479">Metal-binding</keyword>
<feature type="compositionally biased region" description="Basic and acidic residues" evidence="8">
    <location>
        <begin position="7"/>
        <end position="27"/>
    </location>
</feature>
<dbReference type="InParanoid" id="K1QP39"/>
<dbReference type="InterPro" id="IPR036397">
    <property type="entry name" value="RNaseH_sf"/>
</dbReference>
<dbReference type="AlphaFoldDB" id="K1QP39"/>
<reference evidence="9" key="1">
    <citation type="journal article" date="2012" name="Nature">
        <title>The oyster genome reveals stress adaptation and complexity of shell formation.</title>
        <authorList>
            <person name="Zhang G."/>
            <person name="Fang X."/>
            <person name="Guo X."/>
            <person name="Li L."/>
            <person name="Luo R."/>
            <person name="Xu F."/>
            <person name="Yang P."/>
            <person name="Zhang L."/>
            <person name="Wang X."/>
            <person name="Qi H."/>
            <person name="Xiong Z."/>
            <person name="Que H."/>
            <person name="Xie Y."/>
            <person name="Holland P.W."/>
            <person name="Paps J."/>
            <person name="Zhu Y."/>
            <person name="Wu F."/>
            <person name="Chen Y."/>
            <person name="Wang J."/>
            <person name="Peng C."/>
            <person name="Meng J."/>
            <person name="Yang L."/>
            <person name="Liu J."/>
            <person name="Wen B."/>
            <person name="Zhang N."/>
            <person name="Huang Z."/>
            <person name="Zhu Q."/>
            <person name="Feng Y."/>
            <person name="Mount A."/>
            <person name="Hedgecock D."/>
            <person name="Xu Z."/>
            <person name="Liu Y."/>
            <person name="Domazet-Loso T."/>
            <person name="Du Y."/>
            <person name="Sun X."/>
            <person name="Zhang S."/>
            <person name="Liu B."/>
            <person name="Cheng P."/>
            <person name="Jiang X."/>
            <person name="Li J."/>
            <person name="Fan D."/>
            <person name="Wang W."/>
            <person name="Fu W."/>
            <person name="Wang T."/>
            <person name="Wang B."/>
            <person name="Zhang J."/>
            <person name="Peng Z."/>
            <person name="Li Y."/>
            <person name="Li N."/>
            <person name="Wang J."/>
            <person name="Chen M."/>
            <person name="He Y."/>
            <person name="Tan F."/>
            <person name="Song X."/>
            <person name="Zheng Q."/>
            <person name="Huang R."/>
            <person name="Yang H."/>
            <person name="Du X."/>
            <person name="Chen L."/>
            <person name="Yang M."/>
            <person name="Gaffney P.M."/>
            <person name="Wang S."/>
            <person name="Luo L."/>
            <person name="She Z."/>
            <person name="Ming Y."/>
            <person name="Huang W."/>
            <person name="Zhang S."/>
            <person name="Huang B."/>
            <person name="Zhang Y."/>
            <person name="Qu T."/>
            <person name="Ni P."/>
            <person name="Miao G."/>
            <person name="Wang J."/>
            <person name="Wang Q."/>
            <person name="Steinberg C.E."/>
            <person name="Wang H."/>
            <person name="Li N."/>
            <person name="Qian L."/>
            <person name="Zhang G."/>
            <person name="Li Y."/>
            <person name="Yang H."/>
            <person name="Liu X."/>
            <person name="Wang J."/>
            <person name="Yin Y."/>
            <person name="Wang J."/>
        </authorList>
    </citation>
    <scope>NUCLEOTIDE SEQUENCE [LARGE SCALE GENOMIC DNA]</scope>
    <source>
        <strain evidence="9">05x7-T-G4-1.051#20</strain>
    </source>
</reference>
<dbReference type="Pfam" id="PF00929">
    <property type="entry name" value="RNase_T"/>
    <property type="match status" value="1"/>
</dbReference>
<evidence type="ECO:0000313" key="9">
    <source>
        <dbReference type="EMBL" id="EKC30565.1"/>
    </source>
</evidence>
<feature type="compositionally biased region" description="Basic and acidic residues" evidence="8">
    <location>
        <begin position="38"/>
        <end position="51"/>
    </location>
</feature>
<organism evidence="9">
    <name type="scientific">Magallana gigas</name>
    <name type="common">Pacific oyster</name>
    <name type="synonym">Crassostrea gigas</name>
    <dbReference type="NCBI Taxonomy" id="29159"/>
    <lineage>
        <taxon>Eukaryota</taxon>
        <taxon>Metazoa</taxon>
        <taxon>Spiralia</taxon>
        <taxon>Lophotrochozoa</taxon>
        <taxon>Mollusca</taxon>
        <taxon>Bivalvia</taxon>
        <taxon>Autobranchia</taxon>
        <taxon>Pteriomorphia</taxon>
        <taxon>Ostreida</taxon>
        <taxon>Ostreoidea</taxon>
        <taxon>Ostreidae</taxon>
        <taxon>Magallana</taxon>
    </lineage>
</organism>
<dbReference type="GO" id="GO:0005737">
    <property type="term" value="C:cytoplasm"/>
    <property type="evidence" value="ECO:0007669"/>
    <property type="project" value="TreeGrafter"/>
</dbReference>
<evidence type="ECO:0000256" key="1">
    <source>
        <dbReference type="ARBA" id="ARBA00001946"/>
    </source>
</evidence>
<evidence type="ECO:0000256" key="3">
    <source>
        <dbReference type="ARBA" id="ARBA00022723"/>
    </source>
</evidence>
<dbReference type="GO" id="GO:0006308">
    <property type="term" value="P:DNA catabolic process"/>
    <property type="evidence" value="ECO:0007669"/>
    <property type="project" value="TreeGrafter"/>
</dbReference>
<dbReference type="OrthoDB" id="6152639at2759"/>
<keyword evidence="6" id="KW-0460">Magnesium</keyword>
<dbReference type="Gene3D" id="3.30.420.10">
    <property type="entry name" value="Ribonuclease H-like superfamily/Ribonuclease H"/>
    <property type="match status" value="1"/>
</dbReference>
<dbReference type="GO" id="GO:0046872">
    <property type="term" value="F:metal ion binding"/>
    <property type="evidence" value="ECO:0007669"/>
    <property type="project" value="UniProtKB-KW"/>
</dbReference>
<name>K1QP39_MAGGI</name>
<keyword evidence="5" id="KW-0269">Exonuclease</keyword>
<protein>
    <submittedName>
        <fullName evidence="9">DNA polymerase III polC-type</fullName>
    </submittedName>
</protein>
<dbReference type="PANTHER" id="PTHR13058">
    <property type="entry name" value="THREE PRIME REPAIR EXONUCLEASE 1, 2"/>
    <property type="match status" value="1"/>
</dbReference>
<accession>K1QP39</accession>
<sequence length="372" mass="41849">MLSPGEITKKISEEYDRKREKARERESTIQFKKRRREKKEQQSNHQKTCEVREGKSYETAVDMNNNICSDDICEIPPPQTEQTCKELIPGVEYAYVSFDLETTGLGNDSEITQIGAAYIHDKSYSQYLLPSKRISTSAIALTGLTVAGSQMYKEGEPVPSTSTSEGLTNFLQWLSSIHKPVVLVAHNARFDANAFCRALITNDMNGDAGKVIQGFVDTLSLFRKERPGLCSYKQTDLVKSFIQTDYNAHDAASDAKALLQLLTSQNFSEHILLQHSFSFDSYISLLHYHEMVQKNSSSLMCLVNNKVISKMIMTRIAKSGLSFSHLLLAYKRDSQHGVLRLLSENTCEGKPRVTSNKKIIGNLCSYIKDVCD</sequence>
<dbReference type="PANTHER" id="PTHR13058:SF22">
    <property type="entry name" value="EXODEOXYRIBONUCLEASE III"/>
    <property type="match status" value="1"/>
</dbReference>
<evidence type="ECO:0000256" key="8">
    <source>
        <dbReference type="SAM" id="MobiDB-lite"/>
    </source>
</evidence>
<dbReference type="SUPFAM" id="SSF53098">
    <property type="entry name" value="Ribonuclease H-like"/>
    <property type="match status" value="1"/>
</dbReference>
<evidence type="ECO:0000256" key="7">
    <source>
        <dbReference type="ARBA" id="ARBA00025769"/>
    </source>
</evidence>
<dbReference type="InterPro" id="IPR057617">
    <property type="entry name" value="PML_C"/>
</dbReference>
<dbReference type="InterPro" id="IPR012337">
    <property type="entry name" value="RNaseH-like_sf"/>
</dbReference>
<comment type="similarity">
    <text evidence="7">Belongs to the exonuclease superfamily. TREX family.</text>
</comment>
<feature type="region of interest" description="Disordered" evidence="8">
    <location>
        <begin position="1"/>
        <end position="51"/>
    </location>
</feature>
<dbReference type="GO" id="GO:0008296">
    <property type="term" value="F:3'-5'-DNA exonuclease activity"/>
    <property type="evidence" value="ECO:0007669"/>
    <property type="project" value="TreeGrafter"/>
</dbReference>
<dbReference type="GO" id="GO:0003676">
    <property type="term" value="F:nucleic acid binding"/>
    <property type="evidence" value="ECO:0007669"/>
    <property type="project" value="InterPro"/>
</dbReference>
<gene>
    <name evidence="9" type="ORF">CGI_10017240</name>
</gene>
<keyword evidence="4" id="KW-0378">Hydrolase</keyword>
<evidence type="ECO:0000256" key="6">
    <source>
        <dbReference type="ARBA" id="ARBA00022842"/>
    </source>
</evidence>
<dbReference type="HOGENOM" id="CLU_744428_0_0_1"/>
<dbReference type="CDD" id="cd06127">
    <property type="entry name" value="DEDDh"/>
    <property type="match status" value="1"/>
</dbReference>
<comment type="cofactor">
    <cofactor evidence="1">
        <name>Mg(2+)</name>
        <dbReference type="ChEBI" id="CHEBI:18420"/>
    </cofactor>
</comment>
<dbReference type="InterPro" id="IPR013520">
    <property type="entry name" value="Ribonucl_H"/>
</dbReference>
<evidence type="ECO:0000256" key="4">
    <source>
        <dbReference type="ARBA" id="ARBA00022801"/>
    </source>
</evidence>
<dbReference type="InterPro" id="IPR040393">
    <property type="entry name" value="TREX1/2"/>
</dbReference>